<reference evidence="1 2" key="1">
    <citation type="submission" date="2021-05" db="EMBL/GenBank/DDBJ databases">
        <title>Novel Bacillus species.</title>
        <authorList>
            <person name="Liu G."/>
        </authorList>
    </citation>
    <scope>NUCLEOTIDE SEQUENCE [LARGE SCALE GENOMIC DNA]</scope>
    <source>
        <strain evidence="2">FJAT-49780</strain>
    </source>
</reference>
<protein>
    <recommendedName>
        <fullName evidence="3">Resolvase HTH domain-containing protein</fullName>
    </recommendedName>
</protein>
<dbReference type="Gene3D" id="1.10.10.10">
    <property type="entry name" value="Winged helix-like DNA-binding domain superfamily/Winged helix DNA-binding domain"/>
    <property type="match status" value="1"/>
</dbReference>
<evidence type="ECO:0000313" key="2">
    <source>
        <dbReference type="Proteomes" id="UP000681414"/>
    </source>
</evidence>
<keyword evidence="2" id="KW-1185">Reference proteome</keyword>
<accession>A0A942YF68</accession>
<comment type="caution">
    <text evidence="1">The sequence shown here is derived from an EMBL/GenBank/DDBJ whole genome shotgun (WGS) entry which is preliminary data.</text>
</comment>
<dbReference type="InterPro" id="IPR036388">
    <property type="entry name" value="WH-like_DNA-bd_sf"/>
</dbReference>
<dbReference type="AlphaFoldDB" id="A0A942YF68"/>
<dbReference type="EMBL" id="JAGYPG010000001">
    <property type="protein sequence ID" value="MBS4194688.1"/>
    <property type="molecule type" value="Genomic_DNA"/>
</dbReference>
<sequence length="123" mass="14240">MDTIIIILLSLAVLLFVISFFQSDKVKVLEKEVEQLSMNMLQDHYLMKKRLKVLEEELLIGQSFINDSPKHEKTREPNEILKNHVLALYNQGLDIQQISKQSSLSVETVKDIIKRRQDTFGGI</sequence>
<gene>
    <name evidence="1" type="ORF">KHA97_06320</name>
</gene>
<evidence type="ECO:0008006" key="3">
    <source>
        <dbReference type="Google" id="ProtNLM"/>
    </source>
</evidence>
<organism evidence="1 2">
    <name type="scientific">Lederbergia citri</name>
    <dbReference type="NCBI Taxonomy" id="2833580"/>
    <lineage>
        <taxon>Bacteria</taxon>
        <taxon>Bacillati</taxon>
        <taxon>Bacillota</taxon>
        <taxon>Bacilli</taxon>
        <taxon>Bacillales</taxon>
        <taxon>Bacillaceae</taxon>
        <taxon>Lederbergia</taxon>
    </lineage>
</organism>
<dbReference type="RefSeq" id="WP_213123850.1">
    <property type="nucleotide sequence ID" value="NZ_JAGYPG010000001.1"/>
</dbReference>
<proteinExistence type="predicted"/>
<evidence type="ECO:0000313" key="1">
    <source>
        <dbReference type="EMBL" id="MBS4194688.1"/>
    </source>
</evidence>
<dbReference type="Proteomes" id="UP000681414">
    <property type="component" value="Unassembled WGS sequence"/>
</dbReference>
<name>A0A942YF68_9BACI</name>